<comment type="caution">
    <text evidence="1">The sequence shown here is derived from an EMBL/GenBank/DDBJ whole genome shotgun (WGS) entry which is preliminary data.</text>
</comment>
<proteinExistence type="predicted"/>
<dbReference type="Proteomes" id="UP000177195">
    <property type="component" value="Unassembled WGS sequence"/>
</dbReference>
<sequence>MDSVGLFDTMVIFCKPIVIFEPTAPSYLDNFLNLKNFMQGRCSTGLSYEPIITEALLSSIFEKHFLLKSVK</sequence>
<dbReference type="AlphaFoldDB" id="A0A1F6XQW9"/>
<name>A0A1F6XQW9_9BACT</name>
<organism evidence="1 2">
    <name type="scientific">Candidatus Nomurabacteria bacterium RIFCSPLOWO2_02_FULL_42_17</name>
    <dbReference type="NCBI Taxonomy" id="1801789"/>
    <lineage>
        <taxon>Bacteria</taxon>
        <taxon>Candidatus Nomuraibacteriota</taxon>
    </lineage>
</organism>
<reference evidence="1 2" key="1">
    <citation type="journal article" date="2016" name="Nat. Commun.">
        <title>Thousands of microbial genomes shed light on interconnected biogeochemical processes in an aquifer system.</title>
        <authorList>
            <person name="Anantharaman K."/>
            <person name="Brown C.T."/>
            <person name="Hug L.A."/>
            <person name="Sharon I."/>
            <person name="Castelle C.J."/>
            <person name="Probst A.J."/>
            <person name="Thomas B.C."/>
            <person name="Singh A."/>
            <person name="Wilkins M.J."/>
            <person name="Karaoz U."/>
            <person name="Brodie E.L."/>
            <person name="Williams K.H."/>
            <person name="Hubbard S.S."/>
            <person name="Banfield J.F."/>
        </authorList>
    </citation>
    <scope>NUCLEOTIDE SEQUENCE [LARGE SCALE GENOMIC DNA]</scope>
</reference>
<evidence type="ECO:0000313" key="1">
    <source>
        <dbReference type="EMBL" id="OGI96473.1"/>
    </source>
</evidence>
<evidence type="ECO:0000313" key="2">
    <source>
        <dbReference type="Proteomes" id="UP000177195"/>
    </source>
</evidence>
<accession>A0A1F6XQW9</accession>
<dbReference type="EMBL" id="MFVN01000036">
    <property type="protein sequence ID" value="OGI96473.1"/>
    <property type="molecule type" value="Genomic_DNA"/>
</dbReference>
<gene>
    <name evidence="1" type="ORF">A3I25_00320</name>
</gene>
<protein>
    <submittedName>
        <fullName evidence="1">Uncharacterized protein</fullName>
    </submittedName>
</protein>